<organism evidence="5 6">
    <name type="scientific">Novosphingobium flavum</name>
    <dbReference type="NCBI Taxonomy" id="1778672"/>
    <lineage>
        <taxon>Bacteria</taxon>
        <taxon>Pseudomonadati</taxon>
        <taxon>Pseudomonadota</taxon>
        <taxon>Alphaproteobacteria</taxon>
        <taxon>Sphingomonadales</taxon>
        <taxon>Sphingomonadaceae</taxon>
        <taxon>Novosphingobium</taxon>
    </lineage>
</organism>
<sequence length="127" mass="14077">MASSGRGRDTPIRSVMALLGDRWTTLILLVLATSEWRHAELRRVLARISAEQAISQRVLTLKLRALERDGFISRRVTADVPPKVSYALTPLGLALHDRARDLIEWIKTRGGEIEAHRAAWDAAGAGD</sequence>
<evidence type="ECO:0000256" key="1">
    <source>
        <dbReference type="ARBA" id="ARBA00023015"/>
    </source>
</evidence>
<keyword evidence="2" id="KW-0238">DNA-binding</keyword>
<gene>
    <name evidence="5" type="ORF">H7F51_05240</name>
</gene>
<dbReference type="PANTHER" id="PTHR33204:SF39">
    <property type="entry name" value="TRANSCRIPTIONAL REGULATORY PROTEIN"/>
    <property type="match status" value="1"/>
</dbReference>
<dbReference type="Pfam" id="PF01638">
    <property type="entry name" value="HxlR"/>
    <property type="match status" value="1"/>
</dbReference>
<evidence type="ECO:0000259" key="4">
    <source>
        <dbReference type="PROSITE" id="PS51118"/>
    </source>
</evidence>
<dbReference type="GO" id="GO:0003677">
    <property type="term" value="F:DNA binding"/>
    <property type="evidence" value="ECO:0007669"/>
    <property type="project" value="UniProtKB-KW"/>
</dbReference>
<keyword evidence="3" id="KW-0804">Transcription</keyword>
<comment type="caution">
    <text evidence="5">The sequence shown here is derived from an EMBL/GenBank/DDBJ whole genome shotgun (WGS) entry which is preliminary data.</text>
</comment>
<dbReference type="Proteomes" id="UP000566813">
    <property type="component" value="Unassembled WGS sequence"/>
</dbReference>
<keyword evidence="6" id="KW-1185">Reference proteome</keyword>
<evidence type="ECO:0000256" key="2">
    <source>
        <dbReference type="ARBA" id="ARBA00023125"/>
    </source>
</evidence>
<dbReference type="InterPro" id="IPR036388">
    <property type="entry name" value="WH-like_DNA-bd_sf"/>
</dbReference>
<name>A0A7X1FQE9_9SPHN</name>
<dbReference type="InterPro" id="IPR002577">
    <property type="entry name" value="HTH_HxlR"/>
</dbReference>
<evidence type="ECO:0000313" key="6">
    <source>
        <dbReference type="Proteomes" id="UP000566813"/>
    </source>
</evidence>
<reference evidence="5 6" key="1">
    <citation type="submission" date="2020-08" db="EMBL/GenBank/DDBJ databases">
        <title>The genome sequence of type strain Novosphingobium flavum NBRC 111647.</title>
        <authorList>
            <person name="Liu Y."/>
        </authorList>
    </citation>
    <scope>NUCLEOTIDE SEQUENCE [LARGE SCALE GENOMIC DNA]</scope>
    <source>
        <strain evidence="5 6">NBRC 111647</strain>
    </source>
</reference>
<dbReference type="SUPFAM" id="SSF46785">
    <property type="entry name" value="Winged helix' DNA-binding domain"/>
    <property type="match status" value="1"/>
</dbReference>
<protein>
    <submittedName>
        <fullName evidence="5">Helix-turn-helix transcriptional regulator</fullName>
    </submittedName>
</protein>
<dbReference type="Gene3D" id="1.10.10.10">
    <property type="entry name" value="Winged helix-like DNA-binding domain superfamily/Winged helix DNA-binding domain"/>
    <property type="match status" value="1"/>
</dbReference>
<evidence type="ECO:0000313" key="5">
    <source>
        <dbReference type="EMBL" id="MBC2664914.1"/>
    </source>
</evidence>
<evidence type="ECO:0000256" key="3">
    <source>
        <dbReference type="ARBA" id="ARBA00023163"/>
    </source>
</evidence>
<feature type="domain" description="HTH hxlR-type" evidence="4">
    <location>
        <begin position="10"/>
        <end position="114"/>
    </location>
</feature>
<dbReference type="EMBL" id="JACLAW010000003">
    <property type="protein sequence ID" value="MBC2664914.1"/>
    <property type="molecule type" value="Genomic_DNA"/>
</dbReference>
<dbReference type="PROSITE" id="PS51118">
    <property type="entry name" value="HTH_HXLR"/>
    <property type="match status" value="1"/>
</dbReference>
<dbReference type="InterPro" id="IPR036390">
    <property type="entry name" value="WH_DNA-bd_sf"/>
</dbReference>
<keyword evidence="1" id="KW-0805">Transcription regulation</keyword>
<dbReference type="PANTHER" id="PTHR33204">
    <property type="entry name" value="TRANSCRIPTIONAL REGULATOR, MARR FAMILY"/>
    <property type="match status" value="1"/>
</dbReference>
<proteinExistence type="predicted"/>
<dbReference type="AlphaFoldDB" id="A0A7X1FQE9"/>
<accession>A0A7X1FQE9</accession>